<protein>
    <submittedName>
        <fullName evidence="1">BNR/Asp-box repeat protein</fullName>
    </submittedName>
</protein>
<proteinExistence type="predicted"/>
<dbReference type="InterPro" id="IPR015943">
    <property type="entry name" value="WD40/YVTN_repeat-like_dom_sf"/>
</dbReference>
<dbReference type="PROSITE" id="PS51257">
    <property type="entry name" value="PROKAR_LIPOPROTEIN"/>
    <property type="match status" value="1"/>
</dbReference>
<dbReference type="InterPro" id="IPR002860">
    <property type="entry name" value="BNR_rpt"/>
</dbReference>
<accession>A0A327WQR8</accession>
<dbReference type="EMBL" id="QLMC01000006">
    <property type="protein sequence ID" value="RAJ93247.1"/>
    <property type="molecule type" value="Genomic_DNA"/>
</dbReference>
<sequence>MKKIVNTRIIQLFLFGTLLLVTISCMDKDKDDVDLRPGKGMLIDHGYIPVMVAGHYDFALNEFQMAAYTNNFVYVATSDGLWKNNLLTKEWSRSGFEGKKVSCIFKHPAIENKLFAGIVPAEHKTEKSLFISNDGGVTWKAAQSPVHNDLDNRYETYVSMAVRPTHPDHIYANLEGGTMIAVSTDGGINWKRMNNEKDSYRGYQSNIVFLPDNPNQIFQGSENPLDDAWLGRYDIDAKDPVVLTNFTKVVDRSVFGNRRPVELKTNAYTGNSIYVGQEGALAKVSGTTTKFIFKAEEGHPTFPYVYIYGIWIDPKDPNHILFGGAVNDNQTSLSLFETFNEGKQITPVTQDATLATAQVTKILATNTYPAIVIYDPSTEKVRLLLYKSK</sequence>
<reference evidence="1 2" key="1">
    <citation type="submission" date="2018-06" db="EMBL/GenBank/DDBJ databases">
        <title>Genomic Encyclopedia of Archaeal and Bacterial Type Strains, Phase II (KMG-II): from individual species to whole genera.</title>
        <authorList>
            <person name="Goeker M."/>
        </authorList>
    </citation>
    <scope>NUCLEOTIDE SEQUENCE [LARGE SCALE GENOMIC DNA]</scope>
    <source>
        <strain evidence="1 2">DSM 21851</strain>
    </source>
</reference>
<comment type="caution">
    <text evidence="1">The sequence shown here is derived from an EMBL/GenBank/DDBJ whole genome shotgun (WGS) entry which is preliminary data.</text>
</comment>
<dbReference type="OrthoDB" id="9757809at2"/>
<dbReference type="SUPFAM" id="SSF110296">
    <property type="entry name" value="Oligoxyloglucan reducing end-specific cellobiohydrolase"/>
    <property type="match status" value="1"/>
</dbReference>
<dbReference type="Proteomes" id="UP000248790">
    <property type="component" value="Unassembled WGS sequence"/>
</dbReference>
<dbReference type="CDD" id="cd15482">
    <property type="entry name" value="Sialidase_non-viral"/>
    <property type="match status" value="1"/>
</dbReference>
<organism evidence="1 2">
    <name type="scientific">Larkinella arboricola</name>
    <dbReference type="NCBI Taxonomy" id="643671"/>
    <lineage>
        <taxon>Bacteria</taxon>
        <taxon>Pseudomonadati</taxon>
        <taxon>Bacteroidota</taxon>
        <taxon>Cytophagia</taxon>
        <taxon>Cytophagales</taxon>
        <taxon>Spirosomataceae</taxon>
        <taxon>Larkinella</taxon>
    </lineage>
</organism>
<dbReference type="Gene3D" id="2.130.10.10">
    <property type="entry name" value="YVTN repeat-like/Quinoprotein amine dehydrogenase"/>
    <property type="match status" value="1"/>
</dbReference>
<keyword evidence="2" id="KW-1185">Reference proteome</keyword>
<name>A0A327WQR8_LARAB</name>
<dbReference type="Pfam" id="PF02012">
    <property type="entry name" value="BNR"/>
    <property type="match status" value="2"/>
</dbReference>
<gene>
    <name evidence="1" type="ORF">LX87_04759</name>
</gene>
<evidence type="ECO:0000313" key="2">
    <source>
        <dbReference type="Proteomes" id="UP000248790"/>
    </source>
</evidence>
<dbReference type="RefSeq" id="WP_111630771.1">
    <property type="nucleotide sequence ID" value="NZ_QLMC01000006.1"/>
</dbReference>
<evidence type="ECO:0000313" key="1">
    <source>
        <dbReference type="EMBL" id="RAJ93247.1"/>
    </source>
</evidence>
<dbReference type="AlphaFoldDB" id="A0A327WQR8"/>